<keyword evidence="2" id="KW-1185">Reference proteome</keyword>
<dbReference type="EMBL" id="JASPKZ010010246">
    <property type="protein sequence ID" value="KAJ9575007.1"/>
    <property type="molecule type" value="Genomic_DNA"/>
</dbReference>
<reference evidence="1" key="1">
    <citation type="journal article" date="2023" name="IScience">
        <title>Live-bearing cockroach genome reveals convergent evolutionary mechanisms linked to viviparity in insects and beyond.</title>
        <authorList>
            <person name="Fouks B."/>
            <person name="Harrison M.C."/>
            <person name="Mikhailova A.A."/>
            <person name="Marchal E."/>
            <person name="English S."/>
            <person name="Carruthers M."/>
            <person name="Jennings E.C."/>
            <person name="Chiamaka E.L."/>
            <person name="Frigard R.A."/>
            <person name="Pippel M."/>
            <person name="Attardo G.M."/>
            <person name="Benoit J.B."/>
            <person name="Bornberg-Bauer E."/>
            <person name="Tobe S.S."/>
        </authorList>
    </citation>
    <scope>NUCLEOTIDE SEQUENCE</scope>
    <source>
        <strain evidence="1">Stay&amp;Tobe</strain>
    </source>
</reference>
<feature type="non-terminal residue" evidence="1">
    <location>
        <position position="1"/>
    </location>
</feature>
<proteinExistence type="predicted"/>
<comment type="caution">
    <text evidence="1">The sequence shown here is derived from an EMBL/GenBank/DDBJ whole genome shotgun (WGS) entry which is preliminary data.</text>
</comment>
<sequence>STERVVSFNLEQYCHILANNSLDITGASLINNKFMKPRVKKFPVNCKLIRSTPDIVMIIRFL</sequence>
<accession>A0AAD8E3A7</accession>
<evidence type="ECO:0000313" key="2">
    <source>
        <dbReference type="Proteomes" id="UP001233999"/>
    </source>
</evidence>
<feature type="non-terminal residue" evidence="1">
    <location>
        <position position="62"/>
    </location>
</feature>
<evidence type="ECO:0000313" key="1">
    <source>
        <dbReference type="EMBL" id="KAJ9575007.1"/>
    </source>
</evidence>
<name>A0AAD8E3A7_DIPPU</name>
<dbReference type="Proteomes" id="UP001233999">
    <property type="component" value="Unassembled WGS sequence"/>
</dbReference>
<reference evidence="1" key="2">
    <citation type="submission" date="2023-05" db="EMBL/GenBank/DDBJ databases">
        <authorList>
            <person name="Fouks B."/>
        </authorList>
    </citation>
    <scope>NUCLEOTIDE SEQUENCE</scope>
    <source>
        <strain evidence="1">Stay&amp;Tobe</strain>
        <tissue evidence="1">Testes</tissue>
    </source>
</reference>
<protein>
    <submittedName>
        <fullName evidence="1">Uncharacterized protein</fullName>
    </submittedName>
</protein>
<gene>
    <name evidence="1" type="ORF">L9F63_007835</name>
</gene>
<dbReference type="AlphaFoldDB" id="A0AAD8E3A7"/>
<organism evidence="1 2">
    <name type="scientific">Diploptera punctata</name>
    <name type="common">Pacific beetle cockroach</name>
    <dbReference type="NCBI Taxonomy" id="6984"/>
    <lineage>
        <taxon>Eukaryota</taxon>
        <taxon>Metazoa</taxon>
        <taxon>Ecdysozoa</taxon>
        <taxon>Arthropoda</taxon>
        <taxon>Hexapoda</taxon>
        <taxon>Insecta</taxon>
        <taxon>Pterygota</taxon>
        <taxon>Neoptera</taxon>
        <taxon>Polyneoptera</taxon>
        <taxon>Dictyoptera</taxon>
        <taxon>Blattodea</taxon>
        <taxon>Blaberoidea</taxon>
        <taxon>Blaberidae</taxon>
        <taxon>Diplopterinae</taxon>
        <taxon>Diploptera</taxon>
    </lineage>
</organism>